<reference evidence="4 5" key="1">
    <citation type="submission" date="2019-12" db="EMBL/GenBank/DDBJ databases">
        <authorList>
            <person name="Lee S.D."/>
        </authorList>
    </citation>
    <scope>NUCLEOTIDE SEQUENCE [LARGE SCALE GENOMIC DNA]</scope>
    <source>
        <strain evidence="4 5">GH1-50</strain>
    </source>
</reference>
<dbReference type="InterPro" id="IPR000182">
    <property type="entry name" value="GNAT_dom"/>
</dbReference>
<gene>
    <name evidence="4" type="ORF">GQ651_17460</name>
</gene>
<evidence type="ECO:0000256" key="1">
    <source>
        <dbReference type="ARBA" id="ARBA00022679"/>
    </source>
</evidence>
<accession>A0A7C9MIB5</accession>
<proteinExistence type="predicted"/>
<dbReference type="CDD" id="cd04301">
    <property type="entry name" value="NAT_SF"/>
    <property type="match status" value="1"/>
</dbReference>
<keyword evidence="1 4" id="KW-0808">Transferase</keyword>
<dbReference type="Pfam" id="PF00583">
    <property type="entry name" value="Acetyltransf_1"/>
    <property type="match status" value="1"/>
</dbReference>
<dbReference type="RefSeq" id="WP_160765564.1">
    <property type="nucleotide sequence ID" value="NZ_WUPT01000004.1"/>
</dbReference>
<dbReference type="GO" id="GO:0016747">
    <property type="term" value="F:acyltransferase activity, transferring groups other than amino-acyl groups"/>
    <property type="evidence" value="ECO:0007669"/>
    <property type="project" value="InterPro"/>
</dbReference>
<keyword evidence="2" id="KW-0012">Acyltransferase</keyword>
<name>A0A7C9MIB5_9RHOB</name>
<sequence length="139" mass="15065">MTADELARIHTAAMTVPPPWSAVTFRGFLSFPGAILAFEAGGFALGRVIADEAELLTIAVHPEARRRGIARRCLAAFELEAPAKGASRAFLEVAASNAPARRLYEGFGYEEVGRRRGYYDRPDDDADDAILMAKDLPIA</sequence>
<dbReference type="PROSITE" id="PS51186">
    <property type="entry name" value="GNAT"/>
    <property type="match status" value="1"/>
</dbReference>
<dbReference type="Proteomes" id="UP000480350">
    <property type="component" value="Unassembled WGS sequence"/>
</dbReference>
<dbReference type="InterPro" id="IPR050680">
    <property type="entry name" value="YpeA/RimI_acetyltransf"/>
</dbReference>
<dbReference type="SUPFAM" id="SSF55729">
    <property type="entry name" value="Acyl-CoA N-acyltransferases (Nat)"/>
    <property type="match status" value="1"/>
</dbReference>
<dbReference type="InterPro" id="IPR016181">
    <property type="entry name" value="Acyl_CoA_acyltransferase"/>
</dbReference>
<comment type="caution">
    <text evidence="4">The sequence shown here is derived from an EMBL/GenBank/DDBJ whole genome shotgun (WGS) entry which is preliminary data.</text>
</comment>
<evidence type="ECO:0000313" key="5">
    <source>
        <dbReference type="Proteomes" id="UP000480350"/>
    </source>
</evidence>
<dbReference type="Gene3D" id="3.40.630.30">
    <property type="match status" value="1"/>
</dbReference>
<dbReference type="PANTHER" id="PTHR43420">
    <property type="entry name" value="ACETYLTRANSFERASE"/>
    <property type="match status" value="1"/>
</dbReference>
<reference evidence="4 5" key="2">
    <citation type="submission" date="2020-03" db="EMBL/GenBank/DDBJ databases">
        <title>Kangsaoukella pontilimi gen. nov., sp. nov., a new member of the family Rhodobacteraceae isolated from a tidal mudflat.</title>
        <authorList>
            <person name="Kim I.S."/>
        </authorList>
    </citation>
    <scope>NUCLEOTIDE SEQUENCE [LARGE SCALE GENOMIC DNA]</scope>
    <source>
        <strain evidence="4 5">GH1-50</strain>
    </source>
</reference>
<feature type="domain" description="N-acetyltransferase" evidence="3">
    <location>
        <begin position="1"/>
        <end position="137"/>
    </location>
</feature>
<dbReference type="EMBL" id="WUPT01000004">
    <property type="protein sequence ID" value="MXQ09636.1"/>
    <property type="molecule type" value="Genomic_DNA"/>
</dbReference>
<organism evidence="4 5">
    <name type="scientific">Kangsaoukella pontilimi</name>
    <dbReference type="NCBI Taxonomy" id="2691042"/>
    <lineage>
        <taxon>Bacteria</taxon>
        <taxon>Pseudomonadati</taxon>
        <taxon>Pseudomonadota</taxon>
        <taxon>Alphaproteobacteria</taxon>
        <taxon>Rhodobacterales</taxon>
        <taxon>Paracoccaceae</taxon>
        <taxon>Kangsaoukella</taxon>
    </lineage>
</organism>
<evidence type="ECO:0000313" key="4">
    <source>
        <dbReference type="EMBL" id="MXQ09636.1"/>
    </source>
</evidence>
<keyword evidence="5" id="KW-1185">Reference proteome</keyword>
<dbReference type="AlphaFoldDB" id="A0A7C9MIB5"/>
<dbReference type="PANTHER" id="PTHR43420:SF44">
    <property type="entry name" value="ACETYLTRANSFERASE YPEA"/>
    <property type="match status" value="1"/>
</dbReference>
<protein>
    <submittedName>
        <fullName evidence="4">GNAT family N-acetyltransferase</fullName>
    </submittedName>
</protein>
<evidence type="ECO:0000256" key="2">
    <source>
        <dbReference type="ARBA" id="ARBA00023315"/>
    </source>
</evidence>
<evidence type="ECO:0000259" key="3">
    <source>
        <dbReference type="PROSITE" id="PS51186"/>
    </source>
</evidence>